<feature type="transmembrane region" description="Helical" evidence="1">
    <location>
        <begin position="132"/>
        <end position="151"/>
    </location>
</feature>
<evidence type="ECO:0000313" key="2">
    <source>
        <dbReference type="EMBL" id="OGF65381.1"/>
    </source>
</evidence>
<proteinExistence type="predicted"/>
<evidence type="ECO:0008006" key="4">
    <source>
        <dbReference type="Google" id="ProtNLM"/>
    </source>
</evidence>
<dbReference type="Proteomes" id="UP000177451">
    <property type="component" value="Unassembled WGS sequence"/>
</dbReference>
<keyword evidence="1" id="KW-0812">Transmembrane</keyword>
<name>A0A1F5VQP4_9BACT</name>
<feature type="transmembrane region" description="Helical" evidence="1">
    <location>
        <begin position="41"/>
        <end position="60"/>
    </location>
</feature>
<feature type="transmembrane region" description="Helical" evidence="1">
    <location>
        <begin position="179"/>
        <end position="204"/>
    </location>
</feature>
<feature type="transmembrane region" description="Helical" evidence="1">
    <location>
        <begin position="66"/>
        <end position="86"/>
    </location>
</feature>
<feature type="transmembrane region" description="Helical" evidence="1">
    <location>
        <begin position="268"/>
        <end position="291"/>
    </location>
</feature>
<gene>
    <name evidence="2" type="ORF">A2Z53_02055</name>
</gene>
<reference evidence="2 3" key="1">
    <citation type="journal article" date="2016" name="Nat. Commun.">
        <title>Thousands of microbial genomes shed light on interconnected biogeochemical processes in an aquifer system.</title>
        <authorList>
            <person name="Anantharaman K."/>
            <person name="Brown C.T."/>
            <person name="Hug L.A."/>
            <person name="Sharon I."/>
            <person name="Castelle C.J."/>
            <person name="Probst A.J."/>
            <person name="Thomas B.C."/>
            <person name="Singh A."/>
            <person name="Wilkins M.J."/>
            <person name="Karaoz U."/>
            <person name="Brodie E.L."/>
            <person name="Williams K.H."/>
            <person name="Hubbard S.S."/>
            <person name="Banfield J.F."/>
        </authorList>
    </citation>
    <scope>NUCLEOTIDE SEQUENCE [LARGE SCALE GENOMIC DNA]</scope>
</reference>
<dbReference type="EMBL" id="MFHH01000008">
    <property type="protein sequence ID" value="OGF65381.1"/>
    <property type="molecule type" value="Genomic_DNA"/>
</dbReference>
<keyword evidence="1" id="KW-0472">Membrane</keyword>
<comment type="caution">
    <text evidence="2">The sequence shown here is derived from an EMBL/GenBank/DDBJ whole genome shotgun (WGS) entry which is preliminary data.</text>
</comment>
<evidence type="ECO:0000256" key="1">
    <source>
        <dbReference type="SAM" id="Phobius"/>
    </source>
</evidence>
<organism evidence="2 3">
    <name type="scientific">Candidatus Giovannonibacteria bacterium RIFCSPHIGHO2_02_42_15</name>
    <dbReference type="NCBI Taxonomy" id="1798329"/>
    <lineage>
        <taxon>Bacteria</taxon>
        <taxon>Candidatus Giovannoniibacteriota</taxon>
    </lineage>
</organism>
<feature type="transmembrane region" description="Helical" evidence="1">
    <location>
        <begin position="107"/>
        <end position="126"/>
    </location>
</feature>
<feature type="transmembrane region" description="Helical" evidence="1">
    <location>
        <begin position="224"/>
        <end position="247"/>
    </location>
</feature>
<evidence type="ECO:0000313" key="3">
    <source>
        <dbReference type="Proteomes" id="UP000177451"/>
    </source>
</evidence>
<keyword evidence="1" id="KW-1133">Transmembrane helix</keyword>
<protein>
    <recommendedName>
        <fullName evidence="4">Glycerophosphoryl diester phosphodiesterase membrane domain-containing protein</fullName>
    </recommendedName>
</protein>
<sequence length="325" mass="35778">MDNQTNVESAPLSKGPVLAALPPFSDILSESFVFYKNHASIILGVSAVPFILALPNNFLFGTMPSLFSGIFLLLTSIFAFFSRLALFETVAENGDPAGGVLGAYRNGLKYLISFAWASVLISFAVLGGTMLLIIPGILLSISLSMSIYVIFMEGKKGTQAMAASWHYVKNYWGQVFWRILAFGLIVFAVSILYLFIMMSVIFMKGGSFGVDLAESVKVLPIFKLIQLAMQNFLFIPLGIIYSYFIYLSLRTAKAGVPETDVENIKKRIVVFVVLGIFVLLALLIFATFSIYKYLPMFFDPNSPVSLAVPSSAGLYPLLELFQNSF</sequence>
<accession>A0A1F5VQP4</accession>
<dbReference type="AlphaFoldDB" id="A0A1F5VQP4"/>